<evidence type="ECO:0000313" key="1">
    <source>
        <dbReference type="EMBL" id="RCI74216.1"/>
    </source>
</evidence>
<accession>A0A367M9N5</accession>
<name>A0A367M9N5_PSEAI</name>
<evidence type="ECO:0000313" key="2">
    <source>
        <dbReference type="Proteomes" id="UP000253594"/>
    </source>
</evidence>
<dbReference type="AlphaFoldDB" id="A0A367M9N5"/>
<gene>
    <name evidence="1" type="ORF">DT376_14180</name>
</gene>
<dbReference type="EMBL" id="QORE01000422">
    <property type="protein sequence ID" value="RCI74216.1"/>
    <property type="molecule type" value="Genomic_DNA"/>
</dbReference>
<feature type="non-terminal residue" evidence="1">
    <location>
        <position position="1"/>
    </location>
</feature>
<protein>
    <recommendedName>
        <fullName evidence="3">Type VI secretion system tip protein VgrG</fullName>
    </recommendedName>
</protein>
<organism evidence="1 2">
    <name type="scientific">Pseudomonas aeruginosa</name>
    <dbReference type="NCBI Taxonomy" id="287"/>
    <lineage>
        <taxon>Bacteria</taxon>
        <taxon>Pseudomonadati</taxon>
        <taxon>Pseudomonadota</taxon>
        <taxon>Gammaproteobacteria</taxon>
        <taxon>Pseudomonadales</taxon>
        <taxon>Pseudomonadaceae</taxon>
        <taxon>Pseudomonas</taxon>
    </lineage>
</organism>
<evidence type="ECO:0008006" key="3">
    <source>
        <dbReference type="Google" id="ProtNLM"/>
    </source>
</evidence>
<proteinExistence type="predicted"/>
<dbReference type="Proteomes" id="UP000253594">
    <property type="component" value="Unassembled WGS sequence"/>
</dbReference>
<comment type="caution">
    <text evidence="1">The sequence shown here is derived from an EMBL/GenBank/DDBJ whole genome shotgun (WGS) entry which is preliminary data.</text>
</comment>
<sequence>KHSHVGPAHASTSFNAWDSTPFDDRYVLRDEATLEPLPNIAVEVIRGDGGVVKLMTDSQGRLPKQQHLAMDPVQIRILGKGSHNSDTESNT</sequence>
<reference evidence="1 2" key="1">
    <citation type="submission" date="2018-07" db="EMBL/GenBank/DDBJ databases">
        <title>Mechanisms of high-level aminoglycoside resistance among Gram-negative pathogens in Brazil.</title>
        <authorList>
            <person name="Ballaben A.S."/>
            <person name="Darini A.L.C."/>
            <person name="Doi Y."/>
        </authorList>
    </citation>
    <scope>NUCLEOTIDE SEQUENCE [LARGE SCALE GENOMIC DNA]</scope>
    <source>
        <strain evidence="1 2">B2-305</strain>
    </source>
</reference>